<comment type="subcellular location">
    <subcellularLocation>
        <location evidence="1 7">Membrane</location>
        <topology evidence="1 7">Multi-pass membrane protein</topology>
    </subcellularLocation>
</comment>
<dbReference type="Pfam" id="PF00335">
    <property type="entry name" value="Tetraspanin"/>
    <property type="match status" value="1"/>
</dbReference>
<dbReference type="EMBL" id="GAKP01004271">
    <property type="protein sequence ID" value="JAC54681.1"/>
    <property type="molecule type" value="Transcribed_RNA"/>
</dbReference>
<keyword evidence="3 7" id="KW-0812">Transmembrane</keyword>
<dbReference type="InterPro" id="IPR008952">
    <property type="entry name" value="Tetraspanin_EC2_sf"/>
</dbReference>
<sequence>MDCLMRTIKYVVVFFNFLCAVFGIVIVVLSALAMKELGAASKPICVSLIVFGCIILCISFVGCCGALTESLCCIWTYVLCLLVLLVSNVINIIYIKKADSAEHARNDMNLAWQHMKEGSDVTMDMFQSTMECCGKTNYNDYMTAGLPIPISCYRNADMSPENLYQRGCLGELTDSYRSSFKRMYNFSWVVFAIEAASLVLAIALGVAYQLED</sequence>
<dbReference type="InterPro" id="IPR000301">
    <property type="entry name" value="Tetraspanin_animals"/>
</dbReference>
<feature type="transmembrane region" description="Helical" evidence="7">
    <location>
        <begin position="74"/>
        <end position="95"/>
    </location>
</feature>
<protein>
    <recommendedName>
        <fullName evidence="7">Tetraspanin</fullName>
    </recommendedName>
</protein>
<feature type="transmembrane region" description="Helical" evidence="7">
    <location>
        <begin position="44"/>
        <end position="68"/>
    </location>
</feature>
<dbReference type="SUPFAM" id="SSF48652">
    <property type="entry name" value="Tetraspanin"/>
    <property type="match status" value="1"/>
</dbReference>
<feature type="disulfide bond" evidence="6">
    <location>
        <begin position="132"/>
        <end position="168"/>
    </location>
</feature>
<name>A0A034WGK2_BACDO</name>
<feature type="transmembrane region" description="Helical" evidence="7">
    <location>
        <begin position="186"/>
        <end position="210"/>
    </location>
</feature>
<dbReference type="CDD" id="cd03127">
    <property type="entry name" value="tetraspanin_LEL"/>
    <property type="match status" value="1"/>
</dbReference>
<evidence type="ECO:0000256" key="3">
    <source>
        <dbReference type="ARBA" id="ARBA00022692"/>
    </source>
</evidence>
<dbReference type="PANTHER" id="PTHR19282">
    <property type="entry name" value="TETRASPANIN"/>
    <property type="match status" value="1"/>
</dbReference>
<feature type="transmembrane region" description="Helical" evidence="7">
    <location>
        <begin position="12"/>
        <end position="32"/>
    </location>
</feature>
<evidence type="ECO:0000313" key="8">
    <source>
        <dbReference type="EMBL" id="JAC54681.1"/>
    </source>
</evidence>
<organism evidence="8">
    <name type="scientific">Bactrocera dorsalis</name>
    <name type="common">Oriental fruit fly</name>
    <name type="synonym">Dacus dorsalis</name>
    <dbReference type="NCBI Taxonomy" id="27457"/>
    <lineage>
        <taxon>Eukaryota</taxon>
        <taxon>Metazoa</taxon>
        <taxon>Ecdysozoa</taxon>
        <taxon>Arthropoda</taxon>
        <taxon>Hexapoda</taxon>
        <taxon>Insecta</taxon>
        <taxon>Pterygota</taxon>
        <taxon>Neoptera</taxon>
        <taxon>Endopterygota</taxon>
        <taxon>Diptera</taxon>
        <taxon>Brachycera</taxon>
        <taxon>Muscomorpha</taxon>
        <taxon>Tephritoidea</taxon>
        <taxon>Tephritidae</taxon>
        <taxon>Bactrocera</taxon>
        <taxon>Bactrocera</taxon>
    </lineage>
</organism>
<dbReference type="GO" id="GO:0005886">
    <property type="term" value="C:plasma membrane"/>
    <property type="evidence" value="ECO:0007669"/>
    <property type="project" value="TreeGrafter"/>
</dbReference>
<dbReference type="AlphaFoldDB" id="A0A034WGK2"/>
<reference evidence="8" key="1">
    <citation type="journal article" date="2014" name="BMC Genomics">
        <title>Characterizing the developmental transcriptome of the oriental fruit fly, Bactrocera dorsalis (Diptera: Tephritidae) through comparative genomic analysis with Drosophila melanogaster utilizing modENCODE datasets.</title>
        <authorList>
            <person name="Geib S.M."/>
            <person name="Calla B."/>
            <person name="Hall B."/>
            <person name="Hou S."/>
            <person name="Manoukis N.C."/>
        </authorList>
    </citation>
    <scope>NUCLEOTIDE SEQUENCE</scope>
    <source>
        <strain evidence="8">Punador</strain>
    </source>
</reference>
<evidence type="ECO:0000256" key="2">
    <source>
        <dbReference type="ARBA" id="ARBA00006840"/>
    </source>
</evidence>
<dbReference type="InterPro" id="IPR018499">
    <property type="entry name" value="Tetraspanin/Peripherin"/>
</dbReference>
<evidence type="ECO:0000256" key="6">
    <source>
        <dbReference type="PIRSR" id="PIRSR002419-1"/>
    </source>
</evidence>
<evidence type="ECO:0000256" key="4">
    <source>
        <dbReference type="ARBA" id="ARBA00022989"/>
    </source>
</evidence>
<comment type="similarity">
    <text evidence="2 7">Belongs to the tetraspanin (TM4SF) family.</text>
</comment>
<dbReference type="Gene3D" id="1.10.1450.10">
    <property type="entry name" value="Tetraspanin"/>
    <property type="match status" value="1"/>
</dbReference>
<gene>
    <name evidence="8" type="primary">LBM</name>
</gene>
<dbReference type="OrthoDB" id="71600at2759"/>
<evidence type="ECO:0000256" key="5">
    <source>
        <dbReference type="ARBA" id="ARBA00023136"/>
    </source>
</evidence>
<evidence type="ECO:0000256" key="7">
    <source>
        <dbReference type="RuleBase" id="RU361218"/>
    </source>
</evidence>
<dbReference type="PRINTS" id="PR00259">
    <property type="entry name" value="TMFOUR"/>
</dbReference>
<keyword evidence="6" id="KW-1015">Disulfide bond</keyword>
<keyword evidence="5 7" id="KW-0472">Membrane</keyword>
<proteinExistence type="inferred from homology"/>
<accession>A0A034WGK2</accession>
<keyword evidence="4 7" id="KW-1133">Transmembrane helix</keyword>
<dbReference type="PIRSF" id="PIRSF002419">
    <property type="entry name" value="Tetraspanin"/>
    <property type="match status" value="1"/>
</dbReference>
<evidence type="ECO:0000256" key="1">
    <source>
        <dbReference type="ARBA" id="ARBA00004141"/>
    </source>
</evidence>
<feature type="disulfide bond" evidence="6">
    <location>
        <begin position="133"/>
        <end position="152"/>
    </location>
</feature>
<dbReference type="PANTHER" id="PTHR19282:SF456">
    <property type="entry name" value="CD63 MOLECULE"/>
    <property type="match status" value="1"/>
</dbReference>